<dbReference type="CDD" id="cd02808">
    <property type="entry name" value="GltS_FMN"/>
    <property type="match status" value="1"/>
</dbReference>
<dbReference type="EMBL" id="BAABRI010000001">
    <property type="protein sequence ID" value="GAA5480838.1"/>
    <property type="molecule type" value="Genomic_DNA"/>
</dbReference>
<dbReference type="SUPFAM" id="SSF51395">
    <property type="entry name" value="FMN-linked oxidoreductases"/>
    <property type="match status" value="1"/>
</dbReference>
<dbReference type="Proteomes" id="UP001476282">
    <property type="component" value="Unassembled WGS sequence"/>
</dbReference>
<proteinExistence type="inferred from homology"/>
<evidence type="ECO:0000256" key="2">
    <source>
        <dbReference type="PIRNR" id="PIRNR006429"/>
    </source>
</evidence>
<accession>A0ABP9UGP7</accession>
<dbReference type="InterPro" id="IPR013785">
    <property type="entry name" value="Aldolase_TIM"/>
</dbReference>
<keyword evidence="5" id="KW-1185">Reference proteome</keyword>
<dbReference type="RefSeq" id="WP_353564996.1">
    <property type="nucleotide sequence ID" value="NZ_BAABRI010000001.1"/>
</dbReference>
<dbReference type="PANTHER" id="PTHR43819">
    <property type="entry name" value="ARCHAEAL-TYPE GLUTAMATE SYNTHASE [NADPH]"/>
    <property type="match status" value="1"/>
</dbReference>
<evidence type="ECO:0000313" key="4">
    <source>
        <dbReference type="EMBL" id="GAA5480838.1"/>
    </source>
</evidence>
<dbReference type="InterPro" id="IPR002932">
    <property type="entry name" value="Glu_synthdom"/>
</dbReference>
<name>A0ABP9UGP7_9BACT</name>
<dbReference type="Gene3D" id="3.20.20.70">
    <property type="entry name" value="Aldolase class I"/>
    <property type="match status" value="1"/>
</dbReference>
<dbReference type="PANTHER" id="PTHR43819:SF1">
    <property type="entry name" value="ARCHAEAL-TYPE GLUTAMATE SYNTHASE [NADPH]"/>
    <property type="match status" value="1"/>
</dbReference>
<evidence type="ECO:0000259" key="3">
    <source>
        <dbReference type="Pfam" id="PF01645"/>
    </source>
</evidence>
<dbReference type="PIRSF" id="PIRSF500060">
    <property type="entry name" value="UCP500060"/>
    <property type="match status" value="1"/>
</dbReference>
<evidence type="ECO:0000256" key="1">
    <source>
        <dbReference type="ARBA" id="ARBA00009716"/>
    </source>
</evidence>
<dbReference type="InterPro" id="IPR027283">
    <property type="entry name" value="YerD"/>
</dbReference>
<dbReference type="PIRSF" id="PIRSF006429">
    <property type="entry name" value="GOGAT_lg_2"/>
    <property type="match status" value="1"/>
</dbReference>
<sequence length="494" mass="54511">MPRLFLILSVLAIALVATIGWFFPAAWWAMVVIGPLVGIGLYDLLQTRNNILRNFPLLGHLRYFFEFISPEIQQYFIERHTDGTPVSENHRNLVYSRAKDRTPTHPFGTELDLYLDSYEGLRHSIYAEDPPDEPPRVRIGGTQCTQPYEASLLNISAMSFGAISKNAVLAMNHGAQLGGFYQNTGEGGLSKYHLEHGGDIVWQIGTAYFGCRTKDGGFDPDSFQDKATKPQVKMIELKISQGAKPGHGGVLPAVKNDQEIADIREIEPHQTVKSPPGHKEFSDAAGLLRFIQRLRELSGGKPTGFKLCLGRKEEFEEICRQMHETGIRPDFITIDGAEGGTGAAPLEFTDSVGYPLEPALKFIDRALRQQGLRDEIRVIASGKVVTAFHLVKMLCLGADLCNSARAFMFSVGCIQAQRCDTNSCPTGVTTQNPKLVRGLVPEQKAPRVANYHKHTVHAAMELMFACGIKQVGDLDPDLIVRGLEWKPEGGVRAG</sequence>
<gene>
    <name evidence="4" type="ORF">Hsar01_00042</name>
</gene>
<protein>
    <recommendedName>
        <fullName evidence="3">Glutamate synthase domain-containing protein</fullName>
    </recommendedName>
</protein>
<organism evidence="4 5">
    <name type="scientific">Haloferula sargassicola</name>
    <dbReference type="NCBI Taxonomy" id="490096"/>
    <lineage>
        <taxon>Bacteria</taxon>
        <taxon>Pseudomonadati</taxon>
        <taxon>Verrucomicrobiota</taxon>
        <taxon>Verrucomicrobiia</taxon>
        <taxon>Verrucomicrobiales</taxon>
        <taxon>Verrucomicrobiaceae</taxon>
        <taxon>Haloferula</taxon>
    </lineage>
</organism>
<comment type="similarity">
    <text evidence="1 2">Belongs to the glutamate synthase family.</text>
</comment>
<dbReference type="Pfam" id="PF01645">
    <property type="entry name" value="Glu_synthase"/>
    <property type="match status" value="1"/>
</dbReference>
<reference evidence="4 5" key="1">
    <citation type="submission" date="2024-02" db="EMBL/GenBank/DDBJ databases">
        <title>Haloferula sargassicola NBRC 104335.</title>
        <authorList>
            <person name="Ichikawa N."/>
            <person name="Katano-Makiyama Y."/>
            <person name="Hidaka K."/>
        </authorList>
    </citation>
    <scope>NUCLEOTIDE SEQUENCE [LARGE SCALE GENOMIC DNA]</scope>
    <source>
        <strain evidence="4 5">NBRC 104335</strain>
    </source>
</reference>
<feature type="domain" description="Glutamate synthase" evidence="3">
    <location>
        <begin position="151"/>
        <end position="468"/>
    </location>
</feature>
<dbReference type="InterPro" id="IPR024188">
    <property type="entry name" value="GltB"/>
</dbReference>
<comment type="caution">
    <text evidence="4">The sequence shown here is derived from an EMBL/GenBank/DDBJ whole genome shotgun (WGS) entry which is preliminary data.</text>
</comment>
<evidence type="ECO:0000313" key="5">
    <source>
        <dbReference type="Proteomes" id="UP001476282"/>
    </source>
</evidence>